<evidence type="ECO:0000313" key="1">
    <source>
        <dbReference type="EMBL" id="EGO28884.1"/>
    </source>
</evidence>
<sequence length="162" mass="18570">MLAGRPLPLLESMIFHASDKHRMPTGPFNLPPIIAERNSPRLRCFGLGLPLYRITDIRIPWHQLTHLCLFNAFTSSITPTLNGYLHVLRQCTNIKSFILTVTNYELKRPAPTLELSLIEDLQLHILVDGCRLGSFLDVLVLPKLRQLYIRCAFLSRDPLEQQ</sequence>
<protein>
    <recommendedName>
        <fullName evidence="2">F-box domain-containing protein</fullName>
    </recommendedName>
</protein>
<name>F8NL68_SERL9</name>
<dbReference type="KEGG" id="sla:SERLADRAFT_459757"/>
<dbReference type="AlphaFoldDB" id="F8NL68"/>
<evidence type="ECO:0008006" key="2">
    <source>
        <dbReference type="Google" id="ProtNLM"/>
    </source>
</evidence>
<gene>
    <name evidence="1" type="ORF">SERLADRAFT_459757</name>
</gene>
<accession>F8NL68</accession>
<organism>
    <name type="scientific">Serpula lacrymans var. lacrymans (strain S7.9)</name>
    <name type="common">Dry rot fungus</name>
    <dbReference type="NCBI Taxonomy" id="578457"/>
    <lineage>
        <taxon>Eukaryota</taxon>
        <taxon>Fungi</taxon>
        <taxon>Dikarya</taxon>
        <taxon>Basidiomycota</taxon>
        <taxon>Agaricomycotina</taxon>
        <taxon>Agaricomycetes</taxon>
        <taxon>Agaricomycetidae</taxon>
        <taxon>Boletales</taxon>
        <taxon>Coniophorineae</taxon>
        <taxon>Serpulaceae</taxon>
        <taxon>Serpula</taxon>
    </lineage>
</organism>
<reference evidence="1" key="1">
    <citation type="submission" date="2011-04" db="EMBL/GenBank/DDBJ databases">
        <title>Evolution of plant cell wall degrading machinery underlies the functional diversity of forest fungi.</title>
        <authorList>
            <consortium name="US DOE Joint Genome Institute (JGI-PGF)"/>
            <person name="Eastwood D.C."/>
            <person name="Floudas D."/>
            <person name="Binder M."/>
            <person name="Majcherczyk A."/>
            <person name="Schneider P."/>
            <person name="Aerts A."/>
            <person name="Asiegbu F.O."/>
            <person name="Baker S.E."/>
            <person name="Barry K."/>
            <person name="Bendiksby M."/>
            <person name="Blumentritt M."/>
            <person name="Coutinho P.M."/>
            <person name="Cullen D."/>
            <person name="Cullen D."/>
            <person name="Gathman A."/>
            <person name="Goodell B."/>
            <person name="Henrissat B."/>
            <person name="Ihrmark K."/>
            <person name="Kauserud H."/>
            <person name="Kohler A."/>
            <person name="LaButti K."/>
            <person name="Lapidus A."/>
            <person name="Lavin J.L."/>
            <person name="Lee Y.-H."/>
            <person name="Lindquist E."/>
            <person name="Lilly W."/>
            <person name="Lucas S."/>
            <person name="Morin E."/>
            <person name="Murat C."/>
            <person name="Oguiza J.A."/>
            <person name="Park J."/>
            <person name="Pisabarro A.G."/>
            <person name="Riley R."/>
            <person name="Rosling A."/>
            <person name="Salamov A."/>
            <person name="Schmidt O."/>
            <person name="Schmutz J."/>
            <person name="Skrede I."/>
            <person name="Stenlid J."/>
            <person name="Wiebenga A."/>
            <person name="Xie X."/>
            <person name="Kues U."/>
            <person name="Hibbett D.S."/>
            <person name="Hoffmeister D."/>
            <person name="Hogberg N."/>
            <person name="Martin F."/>
            <person name="Grigoriev I.V."/>
            <person name="Watkinson S.C."/>
        </authorList>
    </citation>
    <scope>NUCLEOTIDE SEQUENCE</scope>
    <source>
        <strain evidence="1">S7.9</strain>
    </source>
</reference>
<dbReference type="EMBL" id="GL945430">
    <property type="protein sequence ID" value="EGO28884.1"/>
    <property type="molecule type" value="Genomic_DNA"/>
</dbReference>
<dbReference type="Proteomes" id="UP000008064">
    <property type="component" value="Unassembled WGS sequence"/>
</dbReference>
<dbReference type="HOGENOM" id="CLU_1639512_0_0_1"/>
<dbReference type="GeneID" id="18817964"/>
<proteinExistence type="predicted"/>
<dbReference type="OrthoDB" id="3015956at2759"/>
<feature type="non-terminal residue" evidence="1">
    <location>
        <position position="162"/>
    </location>
</feature>
<dbReference type="RefSeq" id="XP_007315083.1">
    <property type="nucleotide sequence ID" value="XM_007315021.1"/>
</dbReference>